<gene>
    <name evidence="5" type="ORF">Cantr_08570</name>
</gene>
<dbReference type="Gene3D" id="3.40.50.150">
    <property type="entry name" value="Vaccinia Virus protein VP39"/>
    <property type="match status" value="1"/>
</dbReference>
<comment type="caution">
    <text evidence="5">The sequence shown here is derived from an EMBL/GenBank/DDBJ whole genome shotgun (WGS) entry which is preliminary data.</text>
</comment>
<dbReference type="GO" id="GO:0008757">
    <property type="term" value="F:S-adenosylmethionine-dependent methyltransferase activity"/>
    <property type="evidence" value="ECO:0007669"/>
    <property type="project" value="InterPro"/>
</dbReference>
<name>A0A367Y631_9ASCO</name>
<dbReference type="PANTHER" id="PTHR44942">
    <property type="entry name" value="METHYLTRANSF_11 DOMAIN-CONTAINING PROTEIN"/>
    <property type="match status" value="1"/>
</dbReference>
<evidence type="ECO:0000313" key="5">
    <source>
        <dbReference type="EMBL" id="RCK61089.1"/>
    </source>
</evidence>
<evidence type="ECO:0000313" key="6">
    <source>
        <dbReference type="Proteomes" id="UP000253472"/>
    </source>
</evidence>
<dbReference type="STRING" id="5486.A0A367Y631"/>
<dbReference type="PANTHER" id="PTHR44942:SF4">
    <property type="entry name" value="METHYLTRANSFERASE TYPE 11 DOMAIN-CONTAINING PROTEIN"/>
    <property type="match status" value="1"/>
</dbReference>
<comment type="similarity">
    <text evidence="1">Belongs to the methyltransferase superfamily.</text>
</comment>
<keyword evidence="2 5" id="KW-0489">Methyltransferase</keyword>
<keyword evidence="6" id="KW-1185">Reference proteome</keyword>
<sequence length="323" mass="36993">MSKEANTTAISSFNSNHSQYDVFRPSFTPVLVNPFLAHLGLATQEPAAEGYSFDTSKVVLEIASGTGKFTQNLVDNGWQDTLIVLEPSKGMLETFSQKFQQIKQQILGSSYQIPLGDNSVDAVIIAQGFHWFSDTESLKEMQRVLKPQGKLGLIWNFDYTSPSHDSEIGQTEYYNAGSQYFQDLDFASARTNREVFEQFFDKQPWNKAVTQYIYDFDVKVPQYRHGKWREVLQNNEYFGPQELNLFSFHDQHVSTNDVWKYWETRSYITDLSGEEKCKVKEHVQKMISEKVTDASYADKSKKLLIKPMAIHAVVVQSTKKLGV</sequence>
<dbReference type="EMBL" id="QLNQ01000026">
    <property type="protein sequence ID" value="RCK61089.1"/>
    <property type="molecule type" value="Genomic_DNA"/>
</dbReference>
<evidence type="ECO:0000256" key="2">
    <source>
        <dbReference type="ARBA" id="ARBA00022603"/>
    </source>
</evidence>
<dbReference type="Proteomes" id="UP000253472">
    <property type="component" value="Unassembled WGS sequence"/>
</dbReference>
<keyword evidence="3 5" id="KW-0808">Transferase</keyword>
<dbReference type="AlphaFoldDB" id="A0A367Y631"/>
<dbReference type="OrthoDB" id="10027013at2759"/>
<accession>A0A367Y631</accession>
<evidence type="ECO:0000256" key="3">
    <source>
        <dbReference type="ARBA" id="ARBA00022679"/>
    </source>
</evidence>
<organism evidence="5 6">
    <name type="scientific">Candida viswanathii</name>
    <dbReference type="NCBI Taxonomy" id="5486"/>
    <lineage>
        <taxon>Eukaryota</taxon>
        <taxon>Fungi</taxon>
        <taxon>Dikarya</taxon>
        <taxon>Ascomycota</taxon>
        <taxon>Saccharomycotina</taxon>
        <taxon>Pichiomycetes</taxon>
        <taxon>Debaryomycetaceae</taxon>
        <taxon>Candida/Lodderomyces clade</taxon>
        <taxon>Candida</taxon>
    </lineage>
</organism>
<evidence type="ECO:0000256" key="1">
    <source>
        <dbReference type="ARBA" id="ARBA00008361"/>
    </source>
</evidence>
<feature type="domain" description="Methyltransferase type 11" evidence="4">
    <location>
        <begin position="60"/>
        <end position="151"/>
    </location>
</feature>
<dbReference type="InterPro" id="IPR029063">
    <property type="entry name" value="SAM-dependent_MTases_sf"/>
</dbReference>
<dbReference type="Pfam" id="PF08241">
    <property type="entry name" value="Methyltransf_11"/>
    <property type="match status" value="1"/>
</dbReference>
<evidence type="ECO:0000259" key="4">
    <source>
        <dbReference type="Pfam" id="PF08241"/>
    </source>
</evidence>
<reference evidence="5 6" key="1">
    <citation type="submission" date="2018-06" db="EMBL/GenBank/DDBJ databases">
        <title>Whole genome sequencing of Candida tropicalis (genome annotated by CSBL at Korea University).</title>
        <authorList>
            <person name="Ahn J."/>
        </authorList>
    </citation>
    <scope>NUCLEOTIDE SEQUENCE [LARGE SCALE GENOMIC DNA]</scope>
    <source>
        <strain evidence="5 6">ATCC 20962</strain>
    </source>
</reference>
<protein>
    <submittedName>
        <fullName evidence="5">Putative methyltransferase-like C25B8.10</fullName>
    </submittedName>
</protein>
<dbReference type="InterPro" id="IPR051052">
    <property type="entry name" value="Diverse_substrate_MTase"/>
</dbReference>
<dbReference type="CDD" id="cd02440">
    <property type="entry name" value="AdoMet_MTases"/>
    <property type="match status" value="1"/>
</dbReference>
<dbReference type="InterPro" id="IPR013216">
    <property type="entry name" value="Methyltransf_11"/>
</dbReference>
<dbReference type="SUPFAM" id="SSF53335">
    <property type="entry name" value="S-adenosyl-L-methionine-dependent methyltransferases"/>
    <property type="match status" value="1"/>
</dbReference>
<dbReference type="GO" id="GO:0032259">
    <property type="term" value="P:methylation"/>
    <property type="evidence" value="ECO:0007669"/>
    <property type="project" value="UniProtKB-KW"/>
</dbReference>
<proteinExistence type="inferred from homology"/>